<sequence length="30" mass="3483">APGPDARGDRDQRGRDRRRSPPGERPERRL</sequence>
<dbReference type="EMBL" id="CADCWL010000041">
    <property type="protein sequence ID" value="CAA9553250.1"/>
    <property type="molecule type" value="Genomic_DNA"/>
</dbReference>
<feature type="region of interest" description="Disordered" evidence="1">
    <location>
        <begin position="1"/>
        <end position="30"/>
    </location>
</feature>
<name>A0A6J4UMI6_9BACT</name>
<feature type="non-terminal residue" evidence="2">
    <location>
        <position position="30"/>
    </location>
</feature>
<proteinExistence type="predicted"/>
<organism evidence="2">
    <name type="scientific">uncultured Thermomicrobiales bacterium</name>
    <dbReference type="NCBI Taxonomy" id="1645740"/>
    <lineage>
        <taxon>Bacteria</taxon>
        <taxon>Pseudomonadati</taxon>
        <taxon>Thermomicrobiota</taxon>
        <taxon>Thermomicrobia</taxon>
        <taxon>Thermomicrobiales</taxon>
        <taxon>environmental samples</taxon>
    </lineage>
</organism>
<feature type="non-terminal residue" evidence="2">
    <location>
        <position position="1"/>
    </location>
</feature>
<evidence type="ECO:0000256" key="1">
    <source>
        <dbReference type="SAM" id="MobiDB-lite"/>
    </source>
</evidence>
<gene>
    <name evidence="2" type="ORF">AVDCRST_MAG19-994</name>
</gene>
<protein>
    <submittedName>
        <fullName evidence="2">Uncharacterized protein</fullName>
    </submittedName>
</protein>
<evidence type="ECO:0000313" key="2">
    <source>
        <dbReference type="EMBL" id="CAA9553250.1"/>
    </source>
</evidence>
<accession>A0A6J4UMI6</accession>
<reference evidence="2" key="1">
    <citation type="submission" date="2020-02" db="EMBL/GenBank/DDBJ databases">
        <authorList>
            <person name="Meier V. D."/>
        </authorList>
    </citation>
    <scope>NUCLEOTIDE SEQUENCE</scope>
    <source>
        <strain evidence="2">AVDCRST_MAG19</strain>
    </source>
</reference>
<dbReference type="AlphaFoldDB" id="A0A6J4UMI6"/>